<evidence type="ECO:0000313" key="2">
    <source>
        <dbReference type="EMBL" id="MDC7134966.1"/>
    </source>
</evidence>
<protein>
    <submittedName>
        <fullName evidence="2">Glycosyltransferase family 2 protein</fullName>
    </submittedName>
</protein>
<comment type="caution">
    <text evidence="2">The sequence shown here is derived from an EMBL/GenBank/DDBJ whole genome shotgun (WGS) entry which is preliminary data.</text>
</comment>
<dbReference type="EMBL" id="JAQPYS010000007">
    <property type="protein sequence ID" value="MDC7134966.1"/>
    <property type="molecule type" value="Genomic_DNA"/>
</dbReference>
<dbReference type="CDD" id="cd06433">
    <property type="entry name" value="GT_2_WfgS_like"/>
    <property type="match status" value="1"/>
</dbReference>
<dbReference type="Gene3D" id="3.90.550.10">
    <property type="entry name" value="Spore Coat Polysaccharide Biosynthesis Protein SpsA, Chain A"/>
    <property type="match status" value="1"/>
</dbReference>
<reference evidence="2 3" key="1">
    <citation type="submission" date="2023-01" db="EMBL/GenBank/DDBJ databases">
        <title>Exploring GABA producing Bacteroides strains toward improving mental health.</title>
        <authorList>
            <person name="Yousuf B."/>
            <person name="Bouhlel N.E."/>
            <person name="Mottawea W."/>
            <person name="Hammami R."/>
        </authorList>
    </citation>
    <scope>NUCLEOTIDE SEQUENCE [LARGE SCALE GENOMIC DNA]</scope>
    <source>
        <strain evidence="2 3">UO.H1054</strain>
    </source>
</reference>
<keyword evidence="3" id="KW-1185">Reference proteome</keyword>
<dbReference type="PANTHER" id="PTHR22916:SF67">
    <property type="entry name" value="COLANIC ACID BIOSYNTHESIS GLYCOSYL TRANSFERASE WCAE-RELATED"/>
    <property type="match status" value="1"/>
</dbReference>
<proteinExistence type="predicted"/>
<evidence type="ECO:0000259" key="1">
    <source>
        <dbReference type="Pfam" id="PF00535"/>
    </source>
</evidence>
<dbReference type="Proteomes" id="UP001215398">
    <property type="component" value="Unassembled WGS sequence"/>
</dbReference>
<name>A0ABT5H301_9BACE</name>
<dbReference type="PANTHER" id="PTHR22916">
    <property type="entry name" value="GLYCOSYLTRANSFERASE"/>
    <property type="match status" value="1"/>
</dbReference>
<dbReference type="InterPro" id="IPR001173">
    <property type="entry name" value="Glyco_trans_2-like"/>
</dbReference>
<evidence type="ECO:0000313" key="3">
    <source>
        <dbReference type="Proteomes" id="UP001215398"/>
    </source>
</evidence>
<sequence length="265" mass="30394">MGNIKLSIVTICYNNCGGLKKTAQSIVTQTYANVEWIVIDGGSTDGSVDVINQYENKVSYWISEPDKGIYNAMNKGLERVTGEYIMFLNSGDYLLKSNTIESIIPYLHDKDLYVADICHDIDKKYTPGFKLPENITDQQVLYQLIHFTFPHPASFFKNNYFKRFGCYDETLKIVADWKAYMLGAILGNCSIEIIPLVTTVFDTTGISSSGTQSDNERENAFCDMPRLNELFSFYRNYYTLQTALQDTSIGRGIVRLYYFFYRLFK</sequence>
<feature type="domain" description="Glycosyltransferase 2-like" evidence="1">
    <location>
        <begin position="7"/>
        <end position="157"/>
    </location>
</feature>
<accession>A0ABT5H301</accession>
<dbReference type="SUPFAM" id="SSF53448">
    <property type="entry name" value="Nucleotide-diphospho-sugar transferases"/>
    <property type="match status" value="1"/>
</dbReference>
<organism evidence="2 3">
    <name type="scientific">Bacteroides zhangwenhongii</name>
    <dbReference type="NCBI Taxonomy" id="2650157"/>
    <lineage>
        <taxon>Bacteria</taxon>
        <taxon>Pseudomonadati</taxon>
        <taxon>Bacteroidota</taxon>
        <taxon>Bacteroidia</taxon>
        <taxon>Bacteroidales</taxon>
        <taxon>Bacteroidaceae</taxon>
        <taxon>Bacteroides</taxon>
    </lineage>
</organism>
<gene>
    <name evidence="2" type="ORF">PQG98_01210</name>
</gene>
<dbReference type="InterPro" id="IPR029044">
    <property type="entry name" value="Nucleotide-diphossugar_trans"/>
</dbReference>
<dbReference type="RefSeq" id="WP_272719457.1">
    <property type="nucleotide sequence ID" value="NZ_JAQPYS010000007.1"/>
</dbReference>
<dbReference type="Pfam" id="PF00535">
    <property type="entry name" value="Glycos_transf_2"/>
    <property type="match status" value="1"/>
</dbReference>